<evidence type="ECO:0000313" key="14">
    <source>
        <dbReference type="EMBL" id="UTT86797.1"/>
    </source>
</evidence>
<evidence type="ECO:0000256" key="8">
    <source>
        <dbReference type="ARBA" id="ARBA00023064"/>
    </source>
</evidence>
<comment type="catalytic activity">
    <reaction evidence="10 11 12">
        <text>6-phospho-D-gluconate + NADP(+) = D-ribulose 5-phosphate + CO2 + NADPH</text>
        <dbReference type="Rhea" id="RHEA:10116"/>
        <dbReference type="ChEBI" id="CHEBI:16526"/>
        <dbReference type="ChEBI" id="CHEBI:57783"/>
        <dbReference type="ChEBI" id="CHEBI:58121"/>
        <dbReference type="ChEBI" id="CHEBI:58349"/>
        <dbReference type="ChEBI" id="CHEBI:58759"/>
        <dbReference type="EC" id="1.1.1.44"/>
    </reaction>
</comment>
<evidence type="ECO:0000259" key="13">
    <source>
        <dbReference type="SMART" id="SM01350"/>
    </source>
</evidence>
<evidence type="ECO:0000256" key="2">
    <source>
        <dbReference type="ARBA" id="ARBA00004874"/>
    </source>
</evidence>
<dbReference type="RefSeq" id="WP_255232537.1">
    <property type="nucleotide sequence ID" value="NZ_CP090615.1"/>
</dbReference>
<evidence type="ECO:0000256" key="9">
    <source>
        <dbReference type="ARBA" id="ARBA00023126"/>
    </source>
</evidence>
<dbReference type="NCBIfam" id="NF006765">
    <property type="entry name" value="PRK09287.1"/>
    <property type="match status" value="1"/>
</dbReference>
<proteinExistence type="inferred from homology"/>
<dbReference type="InterPro" id="IPR006115">
    <property type="entry name" value="6PGDH_NADP-bd"/>
</dbReference>
<evidence type="ECO:0000256" key="7">
    <source>
        <dbReference type="ARBA" id="ARBA00023002"/>
    </source>
</evidence>
<keyword evidence="15" id="KW-1185">Reference proteome</keyword>
<organism evidence="14 15">
    <name type="scientific">Vibrio pelagius</name>
    <dbReference type="NCBI Taxonomy" id="28169"/>
    <lineage>
        <taxon>Bacteria</taxon>
        <taxon>Pseudomonadati</taxon>
        <taxon>Pseudomonadota</taxon>
        <taxon>Gammaproteobacteria</taxon>
        <taxon>Vibrionales</taxon>
        <taxon>Vibrionaceae</taxon>
        <taxon>Vibrio</taxon>
    </lineage>
</organism>
<feature type="domain" description="6-phosphogluconate dehydrogenase C-terminal" evidence="13">
    <location>
        <begin position="206"/>
        <end position="498"/>
    </location>
</feature>
<evidence type="ECO:0000256" key="4">
    <source>
        <dbReference type="ARBA" id="ARBA00011738"/>
    </source>
</evidence>
<dbReference type="Gene3D" id="1.20.5.320">
    <property type="entry name" value="6-Phosphogluconate Dehydrogenase, domain 3"/>
    <property type="match status" value="1"/>
</dbReference>
<dbReference type="Pfam" id="PF03446">
    <property type="entry name" value="NAD_binding_2"/>
    <property type="match status" value="1"/>
</dbReference>
<name>A0ABY5G9C2_VIBPE</name>
<dbReference type="InterPro" id="IPR006183">
    <property type="entry name" value="Pgluconate_DH"/>
</dbReference>
<dbReference type="InterPro" id="IPR006114">
    <property type="entry name" value="6PGDH_C"/>
</dbReference>
<keyword evidence="7 11" id="KW-0560">Oxidoreductase</keyword>
<evidence type="ECO:0000256" key="6">
    <source>
        <dbReference type="ARBA" id="ARBA00018193"/>
    </source>
</evidence>
<evidence type="ECO:0000256" key="1">
    <source>
        <dbReference type="ARBA" id="ARBA00002526"/>
    </source>
</evidence>
<dbReference type="InterPro" id="IPR036291">
    <property type="entry name" value="NAD(P)-bd_dom_sf"/>
</dbReference>
<dbReference type="EMBL" id="CP090615">
    <property type="protein sequence ID" value="UTT86797.1"/>
    <property type="molecule type" value="Genomic_DNA"/>
</dbReference>
<dbReference type="SUPFAM" id="SSF48179">
    <property type="entry name" value="6-phosphogluconate dehydrogenase C-terminal domain-like"/>
    <property type="match status" value="1"/>
</dbReference>
<comment type="function">
    <text evidence="1 11">Catalyzes the oxidative decarboxylation of 6-phosphogluconate to ribulose 5-phosphate and CO(2), with concomitant reduction of NADP to NADPH.</text>
</comment>
<gene>
    <name evidence="14" type="primary">gndA</name>
    <name evidence="14" type="ORF">LZI70_15315</name>
</gene>
<comment type="pathway">
    <text evidence="2 11 12">Carbohydrate degradation; pentose phosphate pathway; D-ribulose 5-phosphate from D-glucose 6-phosphate (oxidative stage): step 3/3.</text>
</comment>
<comment type="subunit">
    <text evidence="4 11">Homodimer.</text>
</comment>
<dbReference type="Proteomes" id="UP001059120">
    <property type="component" value="Chromosome 2"/>
</dbReference>
<dbReference type="NCBIfam" id="TIGR00873">
    <property type="entry name" value="gnd"/>
    <property type="match status" value="1"/>
</dbReference>
<comment type="similarity">
    <text evidence="3 11 12">Belongs to the 6-phosphogluconate dehydrogenase family.</text>
</comment>
<reference evidence="14" key="1">
    <citation type="submission" date="2022-01" db="EMBL/GenBank/DDBJ databases">
        <title>Alginate degradation mechanism of Vibrio pelagius WXL662.</title>
        <authorList>
            <person name="He X."/>
        </authorList>
    </citation>
    <scope>NUCLEOTIDE SEQUENCE</scope>
    <source>
        <strain evidence="14">WXL662</strain>
    </source>
</reference>
<evidence type="ECO:0000256" key="3">
    <source>
        <dbReference type="ARBA" id="ARBA00008419"/>
    </source>
</evidence>
<keyword evidence="11 12" id="KW-0521">NADP</keyword>
<dbReference type="SUPFAM" id="SSF51735">
    <property type="entry name" value="NAD(P)-binding Rossmann-fold domains"/>
    <property type="match status" value="1"/>
</dbReference>
<dbReference type="Pfam" id="PF00393">
    <property type="entry name" value="6PGD"/>
    <property type="match status" value="1"/>
</dbReference>
<evidence type="ECO:0000313" key="15">
    <source>
        <dbReference type="Proteomes" id="UP001059120"/>
    </source>
</evidence>
<dbReference type="PRINTS" id="PR00076">
    <property type="entry name" value="6PGDHDRGNASE"/>
</dbReference>
<evidence type="ECO:0000256" key="10">
    <source>
        <dbReference type="ARBA" id="ARBA00048640"/>
    </source>
</evidence>
<dbReference type="InterPro" id="IPR006113">
    <property type="entry name" value="6PGDH_Gnd/GntZ"/>
</dbReference>
<dbReference type="EC" id="1.1.1.44" evidence="5 11"/>
<protein>
    <recommendedName>
        <fullName evidence="6 11">6-phosphogluconate dehydrogenase, decarboxylating</fullName>
        <ecNumber evidence="5 11">1.1.1.44</ecNumber>
    </recommendedName>
</protein>
<dbReference type="InterPro" id="IPR006184">
    <property type="entry name" value="6PGdom_BS"/>
</dbReference>
<keyword evidence="9 11" id="KW-0570">Pentose shunt</keyword>
<dbReference type="SMART" id="SM01350">
    <property type="entry name" value="6PGD"/>
    <property type="match status" value="1"/>
</dbReference>
<keyword evidence="8 12" id="KW-0311">Gluconate utilization</keyword>
<dbReference type="PIRSF" id="PIRSF000109">
    <property type="entry name" value="6PGD"/>
    <property type="match status" value="1"/>
</dbReference>
<evidence type="ECO:0000256" key="12">
    <source>
        <dbReference type="RuleBase" id="RU000485"/>
    </source>
</evidence>
<evidence type="ECO:0000256" key="5">
    <source>
        <dbReference type="ARBA" id="ARBA00013011"/>
    </source>
</evidence>
<sequence>MSTSELSQSSKSQSNIAMIGLGVMGKSLALNLLDQGFGVTGFDISEAHRERAESEAKALAQKADKGSFFKAADLNQVLDSLVKPRVIALSVPAGRIVEAVIDDLLAAGLEQNDIVIDTGNSLWTDTEARELKYRGKLRFFSTAVSGGEVGARTGPALMASGDREAWNYVQPMWEAISAKVDDNGLPVGQFDKGEPCAAYLGPAGAGHYVKMVHNGIEYADMQLICEVYHFMSDVLAMSAQEIGEVFAKWNQGVLNSYLMEISADILQTLDPTTQKPFVEVVLDKAGQKGTGLWTAVNSLQEGAPAPTIAQAVFARAQSSQKAVRVQGVKVLRTHVQPNCGKAKQETIDELHDALYCAKLSVYAQGFDLMKATSVKEGWNLDFAHIAKIWRAGCIIRAAFLQDITKAYQSDADLSNLLFANRFVEEVHKRSCGWRAVVANSALTGVPMPAITSALGYFDSLRCEVLPANLLQAQRDYFGSHTYSRIDRDEQNKFHITWSDTPRLEIEA</sequence>
<evidence type="ECO:0000256" key="11">
    <source>
        <dbReference type="PIRNR" id="PIRNR000109"/>
    </source>
</evidence>
<dbReference type="InterPro" id="IPR013328">
    <property type="entry name" value="6PGD_dom2"/>
</dbReference>
<accession>A0ABY5G9C2</accession>
<dbReference type="Gene3D" id="3.40.50.720">
    <property type="entry name" value="NAD(P)-binding Rossmann-like Domain"/>
    <property type="match status" value="1"/>
</dbReference>
<dbReference type="InterPro" id="IPR008927">
    <property type="entry name" value="6-PGluconate_DH-like_C_sf"/>
</dbReference>
<dbReference type="PANTHER" id="PTHR11811">
    <property type="entry name" value="6-PHOSPHOGLUCONATE DEHYDROGENASE"/>
    <property type="match status" value="1"/>
</dbReference>
<dbReference type="PROSITE" id="PS00461">
    <property type="entry name" value="6PGD"/>
    <property type="match status" value="1"/>
</dbReference>
<dbReference type="GO" id="GO:0004616">
    <property type="term" value="F:phosphogluconate dehydrogenase (decarboxylating) activity"/>
    <property type="evidence" value="ECO:0007669"/>
    <property type="project" value="UniProtKB-EC"/>
</dbReference>
<dbReference type="Gene3D" id="1.10.1040.10">
    <property type="entry name" value="N-(1-d-carboxylethyl)-l-norvaline Dehydrogenase, domain 2"/>
    <property type="match status" value="1"/>
</dbReference>